<sequence length="102" mass="12219">RKNKEFQDMAKQLENKVASLQKEVNSLKEDKQDCEKLFKKVSTSLQFECQQLRIQFKNEILKIFYDLFVKIYKALKEEPDEWAKKLFKIFDECGFSNVAEDN</sequence>
<reference evidence="2 3" key="1">
    <citation type="submission" date="2021-06" db="EMBL/GenBank/DDBJ databases">
        <authorList>
            <person name="Kallberg Y."/>
            <person name="Tangrot J."/>
            <person name="Rosling A."/>
        </authorList>
    </citation>
    <scope>NUCLEOTIDE SEQUENCE [LARGE SCALE GENOMIC DNA]</scope>
    <source>
        <strain evidence="2 3">120-4 pot B 10/14</strain>
    </source>
</reference>
<name>A0ABN7VZQ8_GIGMA</name>
<proteinExistence type="predicted"/>
<keyword evidence="3" id="KW-1185">Reference proteome</keyword>
<keyword evidence="1" id="KW-0175">Coiled coil</keyword>
<evidence type="ECO:0000313" key="2">
    <source>
        <dbReference type="EMBL" id="CAG8808091.1"/>
    </source>
</evidence>
<dbReference type="EMBL" id="CAJVQB010026237">
    <property type="protein sequence ID" value="CAG8808091.1"/>
    <property type="molecule type" value="Genomic_DNA"/>
</dbReference>
<organism evidence="2 3">
    <name type="scientific">Gigaspora margarita</name>
    <dbReference type="NCBI Taxonomy" id="4874"/>
    <lineage>
        <taxon>Eukaryota</taxon>
        <taxon>Fungi</taxon>
        <taxon>Fungi incertae sedis</taxon>
        <taxon>Mucoromycota</taxon>
        <taxon>Glomeromycotina</taxon>
        <taxon>Glomeromycetes</taxon>
        <taxon>Diversisporales</taxon>
        <taxon>Gigasporaceae</taxon>
        <taxon>Gigaspora</taxon>
    </lineage>
</organism>
<evidence type="ECO:0000256" key="1">
    <source>
        <dbReference type="SAM" id="Coils"/>
    </source>
</evidence>
<protein>
    <submittedName>
        <fullName evidence="2">6363_t:CDS:1</fullName>
    </submittedName>
</protein>
<feature type="non-terminal residue" evidence="2">
    <location>
        <position position="1"/>
    </location>
</feature>
<evidence type="ECO:0000313" key="3">
    <source>
        <dbReference type="Proteomes" id="UP000789901"/>
    </source>
</evidence>
<accession>A0ABN7VZQ8</accession>
<comment type="caution">
    <text evidence="2">The sequence shown here is derived from an EMBL/GenBank/DDBJ whole genome shotgun (WGS) entry which is preliminary data.</text>
</comment>
<feature type="coiled-coil region" evidence="1">
    <location>
        <begin position="3"/>
        <end position="37"/>
    </location>
</feature>
<gene>
    <name evidence="2" type="ORF">GMARGA_LOCUS24641</name>
</gene>
<dbReference type="Proteomes" id="UP000789901">
    <property type="component" value="Unassembled WGS sequence"/>
</dbReference>